<dbReference type="EMBL" id="UYIN01000001">
    <property type="protein sequence ID" value="VDG69787.1"/>
    <property type="molecule type" value="Genomic_DNA"/>
</dbReference>
<organism evidence="2 3">
    <name type="scientific">Clostridium carnis</name>
    <dbReference type="NCBI Taxonomy" id="1530"/>
    <lineage>
        <taxon>Bacteria</taxon>
        <taxon>Bacillati</taxon>
        <taxon>Bacillota</taxon>
        <taxon>Clostridia</taxon>
        <taxon>Eubacteriales</taxon>
        <taxon>Clostridiaceae</taxon>
        <taxon>Clostridium</taxon>
    </lineage>
</organism>
<keyword evidence="3" id="KW-1185">Reference proteome</keyword>
<evidence type="ECO:0000313" key="3">
    <source>
        <dbReference type="Proteomes" id="UP000277570"/>
    </source>
</evidence>
<comment type="caution">
    <text evidence="2">The sequence shown here is derived from an EMBL/GenBank/DDBJ whole genome shotgun (WGS) entry which is preliminary data.</text>
</comment>
<dbReference type="Pfam" id="PF24032">
    <property type="entry name" value="YQBQ"/>
    <property type="match status" value="1"/>
</dbReference>
<reference evidence="2 3" key="1">
    <citation type="submission" date="2018-11" db="EMBL/GenBank/DDBJ databases">
        <authorList>
            <consortium name="Pathogen Informatics"/>
        </authorList>
    </citation>
    <scope>NUCLEOTIDE SEQUENCE [LARGE SCALE GENOMIC DNA]</scope>
    <source>
        <strain evidence="2 3">NCTC10913</strain>
    </source>
</reference>
<evidence type="ECO:0000313" key="2">
    <source>
        <dbReference type="EMBL" id="VDG69787.1"/>
    </source>
</evidence>
<name>A0ABY6SPL6_9CLOT</name>
<dbReference type="Proteomes" id="UP000277570">
    <property type="component" value="Unassembled WGS sequence"/>
</dbReference>
<feature type="domain" description="YqbQ/XkdQ" evidence="1">
    <location>
        <begin position="97"/>
        <end position="368"/>
    </location>
</feature>
<gene>
    <name evidence="2" type="ORF">NCTC10913_00427</name>
</gene>
<dbReference type="InterPro" id="IPR056937">
    <property type="entry name" value="YqbQ/XkdQ"/>
</dbReference>
<dbReference type="SUPFAM" id="SSF69279">
    <property type="entry name" value="Phage tail proteins"/>
    <property type="match status" value="1"/>
</dbReference>
<sequence>MIVRTPIRNKNVGWFDMKDLMNSSKINFKDFVTKYNNFMVPSYDISIDGTSITKDKLIISEIKVELSTKDKAGIGIFKIKDCYDYQKKGFKKEITSKIKLGKKVDILLGYSGKNTVIFKGYIESINYEFNDSQDITVVCMDAIHILMQNFAIEQKGKDKALSVLVTEILNKQKGFISESDVGNISSTGMQVAQNVSDYDFIRKIASENGFEFFIIAGKAYFRKAQKLKTPITTITYGESVISFEREVKYKNVKIIALGKDDNNKKTTKGVAVGKTKGTNIANAFVSNKIIISGNLNTDDKAKKRAEVEVEKIISEAYYSKLQCIGIPEIIPGRYIELKDFDSEIDNQYYITKVCHEFTPGEYVVTLNLSSND</sequence>
<protein>
    <submittedName>
        <fullName evidence="2">Phage protein D</fullName>
    </submittedName>
</protein>
<proteinExistence type="predicted"/>
<evidence type="ECO:0000259" key="1">
    <source>
        <dbReference type="Pfam" id="PF24032"/>
    </source>
</evidence>
<accession>A0ABY6SPL6</accession>